<keyword evidence="4 9" id="KW-0597">Phosphoprotein</keyword>
<dbReference type="Pfam" id="PF00512">
    <property type="entry name" value="HisKA"/>
    <property type="match status" value="1"/>
</dbReference>
<dbReference type="Pfam" id="PF01590">
    <property type="entry name" value="GAF"/>
    <property type="match status" value="2"/>
</dbReference>
<dbReference type="SMART" id="SM00086">
    <property type="entry name" value="PAC"/>
    <property type="match status" value="2"/>
</dbReference>
<dbReference type="InterPro" id="IPR029016">
    <property type="entry name" value="GAF-like_dom_sf"/>
</dbReference>
<feature type="coiled-coil region" evidence="10">
    <location>
        <begin position="988"/>
        <end position="1018"/>
    </location>
</feature>
<keyword evidence="5" id="KW-0808">Transferase</keyword>
<feature type="domain" description="PAC" evidence="16">
    <location>
        <begin position="595"/>
        <end position="647"/>
    </location>
</feature>
<evidence type="ECO:0000256" key="5">
    <source>
        <dbReference type="ARBA" id="ARBA00022679"/>
    </source>
</evidence>
<dbReference type="CDD" id="cd00130">
    <property type="entry name" value="PAS"/>
    <property type="match status" value="2"/>
</dbReference>
<comment type="caution">
    <text evidence="18">The sequence shown here is derived from an EMBL/GenBank/DDBJ whole genome shotgun (WGS) entry which is preliminary data.</text>
</comment>
<dbReference type="PROSITE" id="PS50110">
    <property type="entry name" value="RESPONSE_REGULATORY"/>
    <property type="match status" value="2"/>
</dbReference>
<evidence type="ECO:0000256" key="10">
    <source>
        <dbReference type="SAM" id="Coils"/>
    </source>
</evidence>
<dbReference type="Proteomes" id="UP001476950">
    <property type="component" value="Unassembled WGS sequence"/>
</dbReference>
<dbReference type="SMART" id="SM00387">
    <property type="entry name" value="HATPase_c"/>
    <property type="match status" value="1"/>
</dbReference>
<dbReference type="PANTHER" id="PTHR45339:SF5">
    <property type="entry name" value="HISTIDINE KINASE"/>
    <property type="match status" value="1"/>
</dbReference>
<evidence type="ECO:0000256" key="6">
    <source>
        <dbReference type="ARBA" id="ARBA00022777"/>
    </source>
</evidence>
<dbReference type="Gene3D" id="1.20.120.160">
    <property type="entry name" value="HPT domain"/>
    <property type="match status" value="1"/>
</dbReference>
<dbReference type="PROSITE" id="PS50894">
    <property type="entry name" value="HPT"/>
    <property type="match status" value="1"/>
</dbReference>
<feature type="domain" description="PAC" evidence="16">
    <location>
        <begin position="468"/>
        <end position="520"/>
    </location>
</feature>
<reference evidence="18 19" key="1">
    <citation type="submission" date="2022-04" db="EMBL/GenBank/DDBJ databases">
        <title>Positive selection, recombination, and allopatry shape intraspecific diversity of widespread and dominant cyanobacteria.</title>
        <authorList>
            <person name="Wei J."/>
            <person name="Shu W."/>
            <person name="Hu C."/>
        </authorList>
    </citation>
    <scope>NUCLEOTIDE SEQUENCE [LARGE SCALE GENOMIC DNA]</scope>
    <source>
        <strain evidence="18 19">AS-A4</strain>
    </source>
</reference>
<feature type="transmembrane region" description="Helical" evidence="11">
    <location>
        <begin position="184"/>
        <end position="202"/>
    </location>
</feature>
<keyword evidence="7" id="KW-0902">Two-component regulatory system</keyword>
<dbReference type="SUPFAM" id="SSF52172">
    <property type="entry name" value="CheY-like"/>
    <property type="match status" value="2"/>
</dbReference>
<dbReference type="InterPro" id="IPR013767">
    <property type="entry name" value="PAS_fold"/>
</dbReference>
<dbReference type="SUPFAM" id="SSF47226">
    <property type="entry name" value="Histidine-containing phosphotransfer domain, HPT domain"/>
    <property type="match status" value="1"/>
</dbReference>
<protein>
    <recommendedName>
        <fullName evidence="3">histidine kinase</fullName>
        <ecNumber evidence="3">2.7.13.3</ecNumber>
    </recommendedName>
</protein>
<dbReference type="SMART" id="SM00448">
    <property type="entry name" value="REC"/>
    <property type="match status" value="2"/>
</dbReference>
<evidence type="ECO:0000256" key="7">
    <source>
        <dbReference type="ARBA" id="ARBA00023012"/>
    </source>
</evidence>
<dbReference type="InterPro" id="IPR035965">
    <property type="entry name" value="PAS-like_dom_sf"/>
</dbReference>
<feature type="modified residue" description="Phosphohistidine" evidence="8">
    <location>
        <position position="1642"/>
    </location>
</feature>
<dbReference type="SUPFAM" id="SSF47384">
    <property type="entry name" value="Homodimeric domain of signal transducing histidine kinase"/>
    <property type="match status" value="1"/>
</dbReference>
<dbReference type="CDD" id="cd00082">
    <property type="entry name" value="HisKA"/>
    <property type="match status" value="1"/>
</dbReference>
<evidence type="ECO:0000256" key="1">
    <source>
        <dbReference type="ARBA" id="ARBA00000085"/>
    </source>
</evidence>
<evidence type="ECO:0000256" key="4">
    <source>
        <dbReference type="ARBA" id="ARBA00022553"/>
    </source>
</evidence>
<feature type="domain" description="PAS" evidence="15">
    <location>
        <begin position="392"/>
        <end position="452"/>
    </location>
</feature>
<keyword evidence="11" id="KW-1133">Transmembrane helix</keyword>
<dbReference type="PANTHER" id="PTHR45339">
    <property type="entry name" value="HYBRID SIGNAL TRANSDUCTION HISTIDINE KINASE J"/>
    <property type="match status" value="1"/>
</dbReference>
<feature type="modified residue" description="4-aspartylphosphate" evidence="9">
    <location>
        <position position="1472"/>
    </location>
</feature>
<feature type="domain" description="PAS" evidence="15">
    <location>
        <begin position="521"/>
        <end position="591"/>
    </location>
</feature>
<evidence type="ECO:0000256" key="2">
    <source>
        <dbReference type="ARBA" id="ARBA00006402"/>
    </source>
</evidence>
<dbReference type="CDD" id="cd00088">
    <property type="entry name" value="HPT"/>
    <property type="match status" value="1"/>
</dbReference>
<keyword evidence="6" id="KW-0418">Kinase</keyword>
<dbReference type="NCBIfam" id="TIGR00229">
    <property type="entry name" value="sensory_box"/>
    <property type="match status" value="2"/>
</dbReference>
<dbReference type="InterPro" id="IPR008207">
    <property type="entry name" value="Sig_transdc_His_kin_Hpt_dom"/>
</dbReference>
<dbReference type="Gene3D" id="3.30.565.10">
    <property type="entry name" value="Histidine kinase-like ATPase, C-terminal domain"/>
    <property type="match status" value="1"/>
</dbReference>
<proteinExistence type="inferred from homology"/>
<dbReference type="InterPro" id="IPR013656">
    <property type="entry name" value="PAS_4"/>
</dbReference>
<dbReference type="Gene3D" id="1.10.287.130">
    <property type="match status" value="1"/>
</dbReference>
<dbReference type="PROSITE" id="PS50113">
    <property type="entry name" value="PAC"/>
    <property type="match status" value="2"/>
</dbReference>
<dbReference type="SUPFAM" id="SSF55785">
    <property type="entry name" value="PYP-like sensor domain (PAS domain)"/>
    <property type="match status" value="2"/>
</dbReference>
<feature type="modified residue" description="4-aspartylphosphate" evidence="9">
    <location>
        <position position="1321"/>
    </location>
</feature>
<sequence length="1701" mass="189875">MPTNELARQQVLLECKILDTKPEKAFDDITRLAAYICQAPIALVSLIDAERQWFKSKVGLEASQTHRDLAFCAHAVLQSKIFIVPDALEDDRFARNPLVTGAPYIRFYAGVPLITVDGYAMGTLCIIDTVPRQLSAEQIDALYVLAQQVIKQLELRRSVAVWERVAVKRQPLAKMRWQFLQKMALGLGLASVMVIGVSIMSYRSVRDLVQSYQLASNQHMAFEHIQQIFTALDEIELNEYRYAISGQQQELEAYNLAVARAKQSFQALSNLATQSNQQPQLQQLEQMIGQGASVMQRVVEQRRAGGTEASLRALQDDYQSLAKRRQQAMDTNAAAEALFLEQWSTRVETTAATTTSRLVGNLIFNLGTFSLLFYLGYHEINKRQRTEIQLEQERDLTAAITDTAGALIVVLDRKRRIVRFNQACELATGYSFNEVAGKRLEDVLLAAEAVQPAQDILDSLQTKAFVTSQHEHHWVTRTGDRRLIAWSSTGLLDANNTVEYFVQTGTDITELRHSEAALRDSEHQYRSVVDSVREVIFQRNVAGLWTFLNPAWTEIMGFSVNESLGKHFLDFVHPDDRHRAAQPPDALLEGQQSDGRHKIRYLTKTGDIRWMETLVSLTKTANGTVTGTCGSMHDISEQEQAERHRRAQYGITKVLAESATLSEATPQILQALCENLHWDLGQLWRVDSEAKLMHFVATWHQPTLNVAEFEASTQQLTFAPGVGLVGRVWAEQKPLWITSIAQEQNFQGKAAALRASLCQGYGFPIVAKDTVLGVISAFNQKPRQADDDLLTMMTAIGRQIGQFIERKRVEEEVLRQSQRSQLLSTITLRIRQSLELNDILTTTASEVREFLQADRVSIYKLQRHHDITVVVESVREGWLPILNYQLPEAAFEDLIQAYFDRRILAIDTIEQCSLPLWYKDLLKQFQIKATLGVPIFENEQLWGLLFADQCSAPRRWKSFEIDFLKQLADQVSIALAQARLLATQVQQRQTLTQQNLELKQAREAAETARKEAEQAAQTKSDFLATMSHEIRTPMNAVIGMTGLLLDTKLDSQQQDFAETIRCSGDNLLTLINEILDFSKLEAGEVALEILDFDLSLCIEEVTDLLAATAQSKELELVTLLPSTVPIALRGDVTRLRQILINLTGNAIKFTHHGEVVIRVSLAAETDTTATITISVDDTGVGIPQAAQPTLFEPFIQVDASTTRKYGGTGLGLAICKQLVECMNGTIGVESIVNQGSRFWFAIPFEKQPSLPASASTNDRTLGFDGLKILIVDDNATNRQMLREQTTDWGMAVDEAANAIVALQMLREAAAAKQPYKLALIDLQMPDIDGKWLGQQIKADPALTSMPLILMTARHQRDTQRLLDCGFSACLGKPVRQARLLESLMAVMHQPTKATVMEHTLAAPTPTPLPSDPDALQTKVTRLKLLLAEDSAVNQKVALHQLKTLGYTADVAANGQEVLSLMENIHYDVVLMDCQMPLLDGYDTTRIIRTMEATLDHQHTIIIAMTANAMKEDRDHCLEAGMDDYLSKPVRKEELAIKLAHWSQSLQEKALAHRKTTPLIETKPQTLLLATQPSAATLSDVAAPSAQSLDVLDWQYLHELSAGDSEYEREILQVLMGVLPPYVQALEKGIDASDCYQIEQAAHLIKGAASSVGGRAIAVVAGQLEDQARQQQLDHPAQLLVQVKEALICLRQEIDRTLALPH</sequence>
<accession>A0ABV0KM85</accession>
<evidence type="ECO:0000259" key="17">
    <source>
        <dbReference type="PROSITE" id="PS50894"/>
    </source>
</evidence>
<dbReference type="SMART" id="SM00073">
    <property type="entry name" value="HPT"/>
    <property type="match status" value="1"/>
</dbReference>
<dbReference type="SMART" id="SM00388">
    <property type="entry name" value="HisKA"/>
    <property type="match status" value="1"/>
</dbReference>
<feature type="domain" description="Histidine kinase" evidence="13">
    <location>
        <begin position="1025"/>
        <end position="1246"/>
    </location>
</feature>
<feature type="domain" description="Response regulatory" evidence="14">
    <location>
        <begin position="1267"/>
        <end position="1387"/>
    </location>
</feature>
<feature type="domain" description="HPt" evidence="17">
    <location>
        <begin position="1603"/>
        <end position="1696"/>
    </location>
</feature>
<dbReference type="InterPro" id="IPR007891">
    <property type="entry name" value="CHASE3"/>
</dbReference>
<dbReference type="Pfam" id="PF00989">
    <property type="entry name" value="PAS"/>
    <property type="match status" value="1"/>
</dbReference>
<dbReference type="InterPro" id="IPR036097">
    <property type="entry name" value="HisK_dim/P_sf"/>
</dbReference>
<dbReference type="InterPro" id="IPR000014">
    <property type="entry name" value="PAS"/>
</dbReference>
<keyword evidence="10" id="KW-0175">Coiled coil</keyword>
<dbReference type="Pfam" id="PF01627">
    <property type="entry name" value="Hpt"/>
    <property type="match status" value="1"/>
</dbReference>
<organism evidence="18 19">
    <name type="scientific">Stenomitos frigidus AS-A4</name>
    <dbReference type="NCBI Taxonomy" id="2933935"/>
    <lineage>
        <taxon>Bacteria</taxon>
        <taxon>Bacillati</taxon>
        <taxon>Cyanobacteriota</taxon>
        <taxon>Cyanophyceae</taxon>
        <taxon>Leptolyngbyales</taxon>
        <taxon>Leptolyngbyaceae</taxon>
        <taxon>Stenomitos</taxon>
    </lineage>
</organism>
<dbReference type="InterPro" id="IPR003594">
    <property type="entry name" value="HATPase_dom"/>
</dbReference>
<keyword evidence="11" id="KW-0472">Membrane</keyword>
<dbReference type="SMART" id="SM00091">
    <property type="entry name" value="PAS"/>
    <property type="match status" value="2"/>
</dbReference>
<evidence type="ECO:0000256" key="11">
    <source>
        <dbReference type="SAM" id="Phobius"/>
    </source>
</evidence>
<dbReference type="PRINTS" id="PR00344">
    <property type="entry name" value="BCTRLSENSOR"/>
</dbReference>
<comment type="similarity">
    <text evidence="2">In the N-terminal section; belongs to the phytochrome family.</text>
</comment>
<evidence type="ECO:0000256" key="9">
    <source>
        <dbReference type="PROSITE-ProRule" id="PRU00169"/>
    </source>
</evidence>
<dbReference type="InterPro" id="IPR004358">
    <property type="entry name" value="Sig_transdc_His_kin-like_C"/>
</dbReference>
<dbReference type="CDD" id="cd17546">
    <property type="entry name" value="REC_hyHK_CKI1_RcsC-like"/>
    <property type="match status" value="1"/>
</dbReference>
<dbReference type="Gene3D" id="3.40.50.2300">
    <property type="match status" value="2"/>
</dbReference>
<dbReference type="InterPro" id="IPR036890">
    <property type="entry name" value="HATPase_C_sf"/>
</dbReference>
<gene>
    <name evidence="18" type="ORF">NDI38_13205</name>
</gene>
<dbReference type="Pfam" id="PF08448">
    <property type="entry name" value="PAS_4"/>
    <property type="match status" value="1"/>
</dbReference>
<dbReference type="SUPFAM" id="SSF55874">
    <property type="entry name" value="ATPase domain of HSP90 chaperone/DNA topoisomerase II/histidine kinase"/>
    <property type="match status" value="1"/>
</dbReference>
<name>A0ABV0KM85_9CYAN</name>
<dbReference type="Pfam" id="PF05227">
    <property type="entry name" value="CHASE3"/>
    <property type="match status" value="1"/>
</dbReference>
<dbReference type="SUPFAM" id="SSF55781">
    <property type="entry name" value="GAF domain-like"/>
    <property type="match status" value="3"/>
</dbReference>
<dbReference type="InterPro" id="IPR003661">
    <property type="entry name" value="HisK_dim/P_dom"/>
</dbReference>
<dbReference type="Pfam" id="PF13185">
    <property type="entry name" value="GAF_2"/>
    <property type="match status" value="1"/>
</dbReference>
<dbReference type="SMART" id="SM00065">
    <property type="entry name" value="GAF"/>
    <property type="match status" value="3"/>
</dbReference>
<dbReference type="InterPro" id="IPR001610">
    <property type="entry name" value="PAC"/>
</dbReference>
<dbReference type="InterPro" id="IPR011006">
    <property type="entry name" value="CheY-like_superfamily"/>
</dbReference>
<dbReference type="EC" id="2.7.13.3" evidence="3"/>
<feature type="domain" description="Phytochrome chromophore attachment site" evidence="12">
    <location>
        <begin position="835"/>
        <end position="970"/>
    </location>
</feature>
<evidence type="ECO:0000259" key="12">
    <source>
        <dbReference type="PROSITE" id="PS50046"/>
    </source>
</evidence>
<evidence type="ECO:0000256" key="8">
    <source>
        <dbReference type="PROSITE-ProRule" id="PRU00110"/>
    </source>
</evidence>
<dbReference type="InterPro" id="IPR005467">
    <property type="entry name" value="His_kinase_dom"/>
</dbReference>
<evidence type="ECO:0000259" key="13">
    <source>
        <dbReference type="PROSITE" id="PS50109"/>
    </source>
</evidence>
<evidence type="ECO:0000259" key="14">
    <source>
        <dbReference type="PROSITE" id="PS50110"/>
    </source>
</evidence>
<dbReference type="PROSITE" id="PS50109">
    <property type="entry name" value="HIS_KIN"/>
    <property type="match status" value="1"/>
</dbReference>
<dbReference type="Pfam" id="PF00072">
    <property type="entry name" value="Response_reg"/>
    <property type="match status" value="2"/>
</dbReference>
<dbReference type="Pfam" id="PF02518">
    <property type="entry name" value="HATPase_c"/>
    <property type="match status" value="1"/>
</dbReference>
<dbReference type="PROSITE" id="PS50112">
    <property type="entry name" value="PAS"/>
    <property type="match status" value="2"/>
</dbReference>
<feature type="domain" description="Response regulatory" evidence="14">
    <location>
        <begin position="1423"/>
        <end position="1542"/>
    </location>
</feature>
<dbReference type="Gene3D" id="3.30.450.20">
    <property type="entry name" value="PAS domain"/>
    <property type="match status" value="2"/>
</dbReference>
<dbReference type="Gene3D" id="3.30.450.40">
    <property type="match status" value="3"/>
</dbReference>
<keyword evidence="19" id="KW-1185">Reference proteome</keyword>
<dbReference type="CDD" id="cd16922">
    <property type="entry name" value="HATPase_EvgS-ArcB-TorS-like"/>
    <property type="match status" value="1"/>
</dbReference>
<dbReference type="EMBL" id="JAMPLM010000010">
    <property type="protein sequence ID" value="MEP1059399.1"/>
    <property type="molecule type" value="Genomic_DNA"/>
</dbReference>
<dbReference type="InterPro" id="IPR000700">
    <property type="entry name" value="PAS-assoc_C"/>
</dbReference>
<dbReference type="InterPro" id="IPR003018">
    <property type="entry name" value="GAF"/>
</dbReference>
<evidence type="ECO:0000259" key="16">
    <source>
        <dbReference type="PROSITE" id="PS50113"/>
    </source>
</evidence>
<evidence type="ECO:0000313" key="18">
    <source>
        <dbReference type="EMBL" id="MEP1059399.1"/>
    </source>
</evidence>
<dbReference type="InterPro" id="IPR016132">
    <property type="entry name" value="Phyto_chromo_attachment"/>
</dbReference>
<dbReference type="PROSITE" id="PS50046">
    <property type="entry name" value="PHYTOCHROME_2"/>
    <property type="match status" value="1"/>
</dbReference>
<dbReference type="InterPro" id="IPR036641">
    <property type="entry name" value="HPT_dom_sf"/>
</dbReference>
<keyword evidence="11" id="KW-0812">Transmembrane</keyword>
<evidence type="ECO:0000259" key="15">
    <source>
        <dbReference type="PROSITE" id="PS50112"/>
    </source>
</evidence>
<dbReference type="InterPro" id="IPR001789">
    <property type="entry name" value="Sig_transdc_resp-reg_receiver"/>
</dbReference>
<evidence type="ECO:0000313" key="19">
    <source>
        <dbReference type="Proteomes" id="UP001476950"/>
    </source>
</evidence>
<evidence type="ECO:0000256" key="3">
    <source>
        <dbReference type="ARBA" id="ARBA00012438"/>
    </source>
</evidence>
<comment type="catalytic activity">
    <reaction evidence="1">
        <text>ATP + protein L-histidine = ADP + protein N-phospho-L-histidine.</text>
        <dbReference type="EC" id="2.7.13.3"/>
    </reaction>
</comment>